<name>A0ACB5U8D2_AMBMO</name>
<comment type="caution">
    <text evidence="1">The sequence shown here is derived from an EMBL/GenBank/DDBJ whole genome shotgun (WGS) entry which is preliminary data.</text>
</comment>
<protein>
    <submittedName>
        <fullName evidence="1">Unnamed protein product</fullName>
    </submittedName>
</protein>
<keyword evidence="2" id="KW-1185">Reference proteome</keyword>
<gene>
    <name evidence="1" type="ORF">Amon02_001190000</name>
</gene>
<evidence type="ECO:0000313" key="2">
    <source>
        <dbReference type="Proteomes" id="UP001165064"/>
    </source>
</evidence>
<organism evidence="1 2">
    <name type="scientific">Ambrosiozyma monospora</name>
    <name type="common">Yeast</name>
    <name type="synonym">Endomycopsis monosporus</name>
    <dbReference type="NCBI Taxonomy" id="43982"/>
    <lineage>
        <taxon>Eukaryota</taxon>
        <taxon>Fungi</taxon>
        <taxon>Dikarya</taxon>
        <taxon>Ascomycota</taxon>
        <taxon>Saccharomycotina</taxon>
        <taxon>Pichiomycetes</taxon>
        <taxon>Pichiales</taxon>
        <taxon>Pichiaceae</taxon>
        <taxon>Ambrosiozyma</taxon>
    </lineage>
</organism>
<accession>A0ACB5U8D2</accession>
<dbReference type="EMBL" id="BSXS01013231">
    <property type="protein sequence ID" value="GMF03754.1"/>
    <property type="molecule type" value="Genomic_DNA"/>
</dbReference>
<evidence type="ECO:0000313" key="1">
    <source>
        <dbReference type="EMBL" id="GMF03754.1"/>
    </source>
</evidence>
<dbReference type="Proteomes" id="UP001165064">
    <property type="component" value="Unassembled WGS sequence"/>
</dbReference>
<sequence>MNNISEINTFLKNTQDLNVRFDIRSTLIEESENILNAIVSLMTQWHDKFNGTFKMDCYLSEDSFYGSTVTKLIETISNSKSKTLRFYNTINDEYLCSIDALFQQSCSSLVDLFLGGIKILKLQNLPLLKRVV</sequence>
<proteinExistence type="predicted"/>
<reference evidence="1" key="1">
    <citation type="submission" date="2023-04" db="EMBL/GenBank/DDBJ databases">
        <title>Ambrosiozyma monospora NBRC 10751.</title>
        <authorList>
            <person name="Ichikawa N."/>
            <person name="Sato H."/>
            <person name="Tonouchi N."/>
        </authorList>
    </citation>
    <scope>NUCLEOTIDE SEQUENCE</scope>
    <source>
        <strain evidence="1">NBRC 10751</strain>
    </source>
</reference>